<dbReference type="EMBL" id="QAOG01000007">
    <property type="protein sequence ID" value="PTQ58658.1"/>
    <property type="molecule type" value="Genomic_DNA"/>
</dbReference>
<dbReference type="RefSeq" id="WP_082445369.1">
    <property type="nucleotide sequence ID" value="NZ_JASPFT010000001.1"/>
</dbReference>
<evidence type="ECO:0000256" key="5">
    <source>
        <dbReference type="ARBA" id="ARBA00022692"/>
    </source>
</evidence>
<evidence type="ECO:0000256" key="4">
    <source>
        <dbReference type="ARBA" id="ARBA00022496"/>
    </source>
</evidence>
<keyword evidence="3 11" id="KW-1134">Transmembrane beta strand</keyword>
<evidence type="ECO:0000256" key="7">
    <source>
        <dbReference type="ARBA" id="ARBA00023065"/>
    </source>
</evidence>
<dbReference type="InterPro" id="IPR036942">
    <property type="entry name" value="Beta-barrel_TonB_sf"/>
</dbReference>
<dbReference type="AlphaFoldDB" id="A0A2T5GH71"/>
<gene>
    <name evidence="15" type="ORF">C8J26_3527</name>
</gene>
<organism evidence="15 16">
    <name type="scientific">Sphingomonas aurantiaca</name>
    <dbReference type="NCBI Taxonomy" id="185949"/>
    <lineage>
        <taxon>Bacteria</taxon>
        <taxon>Pseudomonadati</taxon>
        <taxon>Pseudomonadota</taxon>
        <taxon>Alphaproteobacteria</taxon>
        <taxon>Sphingomonadales</taxon>
        <taxon>Sphingomonadaceae</taxon>
        <taxon>Sphingomonas</taxon>
    </lineage>
</organism>
<evidence type="ECO:0000256" key="1">
    <source>
        <dbReference type="ARBA" id="ARBA00004571"/>
    </source>
</evidence>
<comment type="caution">
    <text evidence="15">The sequence shown here is derived from an EMBL/GenBank/DDBJ whole genome shotgun (WGS) entry which is preliminary data.</text>
</comment>
<evidence type="ECO:0000256" key="9">
    <source>
        <dbReference type="ARBA" id="ARBA00023136"/>
    </source>
</evidence>
<dbReference type="GO" id="GO:0006826">
    <property type="term" value="P:iron ion transport"/>
    <property type="evidence" value="ECO:0007669"/>
    <property type="project" value="UniProtKB-KW"/>
</dbReference>
<dbReference type="PANTHER" id="PTHR32552:SF81">
    <property type="entry name" value="TONB-DEPENDENT OUTER MEMBRANE RECEPTOR"/>
    <property type="match status" value="1"/>
</dbReference>
<keyword evidence="7" id="KW-0406">Ion transport</keyword>
<keyword evidence="9 11" id="KW-0472">Membrane</keyword>
<evidence type="ECO:0000256" key="6">
    <source>
        <dbReference type="ARBA" id="ARBA00023004"/>
    </source>
</evidence>
<dbReference type="PANTHER" id="PTHR32552">
    <property type="entry name" value="FERRICHROME IRON RECEPTOR-RELATED"/>
    <property type="match status" value="1"/>
</dbReference>
<dbReference type="InterPro" id="IPR000531">
    <property type="entry name" value="Beta-barrel_TonB"/>
</dbReference>
<evidence type="ECO:0000259" key="13">
    <source>
        <dbReference type="Pfam" id="PF00593"/>
    </source>
</evidence>
<proteinExistence type="inferred from homology"/>
<evidence type="ECO:0000256" key="2">
    <source>
        <dbReference type="ARBA" id="ARBA00022448"/>
    </source>
</evidence>
<keyword evidence="15" id="KW-0675">Receptor</keyword>
<reference evidence="15 16" key="1">
    <citation type="submission" date="2018-04" db="EMBL/GenBank/DDBJ databases">
        <title>Genomic Encyclopedia of Type Strains, Phase III (KMG-III): the genomes of soil and plant-associated and newly described type strains.</title>
        <authorList>
            <person name="Whitman W."/>
        </authorList>
    </citation>
    <scope>NUCLEOTIDE SEQUENCE [LARGE SCALE GENOMIC DNA]</scope>
    <source>
        <strain evidence="15 16">MA101b</strain>
    </source>
</reference>
<dbReference type="Gene3D" id="2.40.170.20">
    <property type="entry name" value="TonB-dependent receptor, beta-barrel domain"/>
    <property type="match status" value="1"/>
</dbReference>
<comment type="similarity">
    <text evidence="11 12">Belongs to the TonB-dependent receptor family.</text>
</comment>
<comment type="subcellular location">
    <subcellularLocation>
        <location evidence="1 11">Cell outer membrane</location>
        <topology evidence="1 11">Multi-pass membrane protein</topology>
    </subcellularLocation>
</comment>
<protein>
    <submittedName>
        <fullName evidence="15">Outer membrane receptor protein involved in Fe transport</fullName>
    </submittedName>
</protein>
<dbReference type="InterPro" id="IPR012910">
    <property type="entry name" value="Plug_dom"/>
</dbReference>
<sequence>MLGQALTVMIAPVAASQEAAPPAKSAASTPDHDHSDIVVTGRSERRIGTAQSASEGVVSGAELRVHPLLRTSELAEAVPGMIAVQHSGGGKAAQYLIRGYNLDHGTDFSIAIDGMPYNLRSHAHGHGYLDLNGLIPETVDHIAYRKGPYRAADGDFSFVAAASLDTLDRFERPFASVTAGSYGYHRLAVGGSLDIGPGTLLLATEVKANDGRWQLLERLHHVGAFGKYTLETGIGTLRASLSLYDARWRPTEQIPVRAIGNQIPDRFGTLDPFLRGSTNREVFNIGLTGDHLTATAYAQHYRFDLLSNFTFFLNDPVRGDELEQAENRWTYGARIARRFELADALTLTIGADGQTDRIDRLGLYHTQFGQRIGTTSLVDATETSLSGYAEASWKPVERISLLAGARIDHFRFRTTARAGAGFTGAVNDTIATPKAGANIQVARGLAIYANYGQGFHSNAIRGVIAPGDATPALARATGYEVGTRFERGPLILAIDHWWSRASSELVYSGDDGTVSPTGPSRRRGYEVTAYLKPVRWLAIDAVYATNHARFVDAPGGDRIPNALEGAGELGLATIFGRFNAAVRVRYLGPHPLIEDNSVRSPATTVVNLRAARRFGPVEVTAEMLNIFDTARADADYYYASRLPGEPVDGIEGIHSRTVEPRMLRIGATITL</sequence>
<evidence type="ECO:0000256" key="3">
    <source>
        <dbReference type="ARBA" id="ARBA00022452"/>
    </source>
</evidence>
<feature type="domain" description="TonB-dependent receptor-like beta-barrel" evidence="13">
    <location>
        <begin position="260"/>
        <end position="625"/>
    </location>
</feature>
<keyword evidence="16" id="KW-1185">Reference proteome</keyword>
<keyword evidence="6" id="KW-0408">Iron</keyword>
<keyword evidence="8 12" id="KW-0798">TonB box</keyword>
<name>A0A2T5GH71_9SPHN</name>
<dbReference type="Pfam" id="PF00593">
    <property type="entry name" value="TonB_dep_Rec_b-barrel"/>
    <property type="match status" value="1"/>
</dbReference>
<dbReference type="Gene3D" id="2.170.130.10">
    <property type="entry name" value="TonB-dependent receptor, plug domain"/>
    <property type="match status" value="1"/>
</dbReference>
<dbReference type="InterPro" id="IPR037066">
    <property type="entry name" value="Plug_dom_sf"/>
</dbReference>
<evidence type="ECO:0000313" key="15">
    <source>
        <dbReference type="EMBL" id="PTQ58658.1"/>
    </source>
</evidence>
<dbReference type="PROSITE" id="PS52016">
    <property type="entry name" value="TONB_DEPENDENT_REC_3"/>
    <property type="match status" value="1"/>
</dbReference>
<dbReference type="SUPFAM" id="SSF56935">
    <property type="entry name" value="Porins"/>
    <property type="match status" value="1"/>
</dbReference>
<keyword evidence="5 11" id="KW-0812">Transmembrane</keyword>
<dbReference type="InterPro" id="IPR039426">
    <property type="entry name" value="TonB-dep_rcpt-like"/>
</dbReference>
<dbReference type="Proteomes" id="UP000244189">
    <property type="component" value="Unassembled WGS sequence"/>
</dbReference>
<keyword evidence="4" id="KW-0410">Iron transport</keyword>
<evidence type="ECO:0000313" key="16">
    <source>
        <dbReference type="Proteomes" id="UP000244189"/>
    </source>
</evidence>
<evidence type="ECO:0000256" key="12">
    <source>
        <dbReference type="RuleBase" id="RU003357"/>
    </source>
</evidence>
<accession>A0A2T5GH71</accession>
<evidence type="ECO:0000256" key="8">
    <source>
        <dbReference type="ARBA" id="ARBA00023077"/>
    </source>
</evidence>
<evidence type="ECO:0000256" key="10">
    <source>
        <dbReference type="ARBA" id="ARBA00023237"/>
    </source>
</evidence>
<keyword evidence="2 11" id="KW-0813">Transport</keyword>
<dbReference type="GO" id="GO:0009279">
    <property type="term" value="C:cell outer membrane"/>
    <property type="evidence" value="ECO:0007669"/>
    <property type="project" value="UniProtKB-SubCell"/>
</dbReference>
<evidence type="ECO:0000256" key="11">
    <source>
        <dbReference type="PROSITE-ProRule" id="PRU01360"/>
    </source>
</evidence>
<keyword evidence="10 11" id="KW-0998">Cell outer membrane</keyword>
<evidence type="ECO:0000259" key="14">
    <source>
        <dbReference type="Pfam" id="PF07715"/>
    </source>
</evidence>
<dbReference type="Pfam" id="PF07715">
    <property type="entry name" value="Plug"/>
    <property type="match status" value="1"/>
</dbReference>
<feature type="domain" description="TonB-dependent receptor plug" evidence="14">
    <location>
        <begin position="53"/>
        <end position="155"/>
    </location>
</feature>